<dbReference type="PRINTS" id="PR00320">
    <property type="entry name" value="GPROTEINBRPT"/>
</dbReference>
<sequence length="1504" mass="164278">MEHIGRALGNTFRSTTATRKVADDYHQQALAYQKQGNETKAEEQFRQALAMGQEAQRINPKKSKVYRTLAVISLDYADLLERQHRTTEAKDAYQQAQEYADEAHKLEPKHPKAQDLLRTVNSQHSRFLRAQRQSTQSEKVLQETAQLVKENGTKQKASPGGFLSPTNNSASAAHRPSFSSDSLPFSIQAGTEGKLVVQNCQGTINAPVQGKNNTVNVHYYSANPELLPHIQEIHTSVGELKTAYLDRVKEQQALELRSKKEPLAILGQNIEAEYFIAWEEPGEIQDGLAMYVAPQATTVADRKTLFDLDEAVTAFLTQASASGQKTQVLLLRGEAGSGKSTFNRHLARRLWRDYSAASGERPLPLYISLPTIDRPNKNLIGQYLSDKCGFSPEQIDALRASQSFILILDGYDEIPAEQRNLYADEKLDQWQAKILLSCRPEYLTDGYKNHLQPRGRSRVLLEYQLAPFSEQSIETYIHQYVKYTQAQWSAEAYQDTLARIPNVKELLGTPFLLKMALSVLPTLDETRPGQWALTRIKLYEQFVHTWFERSLARLDAIQSKLTEAEQKALRSLKDESFIEHSQTFNTDFALALSEAKTTVAEYSAVARRGMSQDKRYEIFLSNKAEEKNLLRFSALLTRQQQQYRFIHKSIQDYLVARAVWEELENFPDLGSSNHSTPLNWVGKVRVLWEALSPSVQVDAAALLNRFNVVEDLAIQRFLVERVQHNGGLLKPLLAWIKASTSQNSVRMAAANAITILVKAGVQFNDMDLKGIQISGADLSFGVFDSAQLQGSDLSEVNFRNSWLRHADLSAAQMAGVRFGEWAYLREESRVNSCAYSPDGKNCAVGLANGTISIYSTSNWEKTYTLEGDTSSVSSVVYSPSGLQLASGSEGNTVRLWDVESGVPGHTLEGHTDGVSSVVYSPSGTQLASGSDDNTVRLWDAESGATVHTLEGHASAITSVVYSPSGRQLASGSHDHTVRLWDAESGAAVHTLEGHTDSVWSVVYSPSGRQLASGSGDNTVRLWDAHSGASGHTLEGHTGPVFSVVYSPSGRQLASGSHDHTVRLWDAESGAAVHTLEGHTDAVFSVVYSPSGTQLASGSYDQTARLWDAESGASVHTLEGHTHWINSVVYSPSGTQLASGSDDNTVRLWDAHSGAAVHTLEGHTSVVSSVVYSPSGTQLASGSYDTTVRLWDAHSGAAVHTLEGHTSIVNSVVYSPSGTQIASGSHDSTVRVWDAESGAAVHTLEGHTIGVSSVVYSPSGTQIASAESYDNTVRLWDTQSGVSVHTLEGHTDAITSVVYSPSGTQLASGSHDNTVRLWDAENGAAVHTLEGHTDYVFSVVYSPSGTQLASGSGDNTVRVWVAHSGASGHTLEGHTGPVMSVVYSPSGRQLASGSLDNTVRLWEVASGECLRVIQDFTEAVLSVAWKATPESSYLLTGSGDKLVRQWELIGEEDGVHTHLRWMSRPDNKLMVKDTLLEGVVGLSEMNRALLKQRGANDGVVLSDLA</sequence>
<dbReference type="InterPro" id="IPR011990">
    <property type="entry name" value="TPR-like_helical_dom_sf"/>
</dbReference>
<gene>
    <name evidence="4" type="ORF">MCB1EB_1383</name>
</gene>
<evidence type="ECO:0000256" key="1">
    <source>
        <dbReference type="ARBA" id="ARBA00022574"/>
    </source>
</evidence>
<keyword evidence="5" id="KW-1185">Reference proteome</keyword>
<dbReference type="PROSITE" id="PS50082">
    <property type="entry name" value="WD_REPEATS_2"/>
    <property type="match status" value="13"/>
</dbReference>
<dbReference type="InterPro" id="IPR050349">
    <property type="entry name" value="WD_LIS1/nudF_dynein_reg"/>
</dbReference>
<keyword evidence="2" id="KW-0677">Repeat</keyword>
<dbReference type="Pfam" id="PF00805">
    <property type="entry name" value="Pentapeptide"/>
    <property type="match status" value="1"/>
</dbReference>
<dbReference type="InterPro" id="IPR036322">
    <property type="entry name" value="WD40_repeat_dom_sf"/>
</dbReference>
<dbReference type="PROSITE" id="PS50837">
    <property type="entry name" value="NACHT"/>
    <property type="match status" value="1"/>
</dbReference>
<dbReference type="Pfam" id="PF00400">
    <property type="entry name" value="WD40"/>
    <property type="match status" value="10"/>
</dbReference>
<dbReference type="SUPFAM" id="SSF52540">
    <property type="entry name" value="P-loop containing nucleoside triphosphate hydrolases"/>
    <property type="match status" value="1"/>
</dbReference>
<dbReference type="SUPFAM" id="SSF50978">
    <property type="entry name" value="WD40 repeat-like"/>
    <property type="match status" value="3"/>
</dbReference>
<dbReference type="InterPro" id="IPR007111">
    <property type="entry name" value="NACHT_NTPase"/>
</dbReference>
<dbReference type="Gene3D" id="3.40.50.300">
    <property type="entry name" value="P-loop containing nucleotide triphosphate hydrolases"/>
    <property type="match status" value="1"/>
</dbReference>
<evidence type="ECO:0000313" key="4">
    <source>
        <dbReference type="EMBL" id="BBE09544.1"/>
    </source>
</evidence>
<dbReference type="InterPro" id="IPR019775">
    <property type="entry name" value="WD40_repeat_CS"/>
</dbReference>
<dbReference type="EMBL" id="AP018150">
    <property type="protein sequence ID" value="BBE09544.1"/>
    <property type="molecule type" value="Genomic_DNA"/>
</dbReference>
<dbReference type="InterPro" id="IPR020472">
    <property type="entry name" value="WD40_PAC1"/>
</dbReference>
<dbReference type="PROSITE" id="PS00678">
    <property type="entry name" value="WD_REPEATS_1"/>
    <property type="match status" value="10"/>
</dbReference>
<name>A0A2Z6EVR3_9BURK</name>
<proteinExistence type="predicted"/>
<dbReference type="Gene3D" id="1.25.40.10">
    <property type="entry name" value="Tetratricopeptide repeat domain"/>
    <property type="match status" value="1"/>
</dbReference>
<accession>A0A2Z6EVR3</accession>
<reference evidence="4 5" key="1">
    <citation type="journal article" date="2018" name="Microbes Environ.">
        <title>Comparative Genomic Insights into Endofungal Lifestyles of Two Bacterial Endosymbionts, Mycoavidus cysteinexigens and Burkholderia rhizoxinica.</title>
        <authorList>
            <person name="Sharmin D."/>
            <person name="Guo Y."/>
            <person name="Nishizawa T."/>
            <person name="Ohshima S."/>
            <person name="Sato Y."/>
            <person name="Takashima Y."/>
            <person name="Narisawa K."/>
            <person name="Ohta H."/>
        </authorList>
    </citation>
    <scope>NUCLEOTIDE SEQUENCE [LARGE SCALE GENOMIC DNA]</scope>
    <source>
        <strain evidence="4 5">B1-EB</strain>
    </source>
</reference>
<protein>
    <submittedName>
        <fullName evidence="4">NB-ARC domain protein</fullName>
    </submittedName>
</protein>
<evidence type="ECO:0000313" key="5">
    <source>
        <dbReference type="Proteomes" id="UP000282597"/>
    </source>
</evidence>
<dbReference type="SMART" id="SM00320">
    <property type="entry name" value="WD40"/>
    <property type="match status" value="15"/>
</dbReference>
<dbReference type="CDD" id="cd00200">
    <property type="entry name" value="WD40"/>
    <property type="match status" value="2"/>
</dbReference>
<dbReference type="Gene3D" id="2.130.10.10">
    <property type="entry name" value="YVTN repeat-like/Quinoprotein amine dehydrogenase"/>
    <property type="match status" value="7"/>
</dbReference>
<evidence type="ECO:0000256" key="2">
    <source>
        <dbReference type="ARBA" id="ARBA00022737"/>
    </source>
</evidence>
<dbReference type="SUPFAM" id="SSF141571">
    <property type="entry name" value="Pentapeptide repeat-like"/>
    <property type="match status" value="1"/>
</dbReference>
<dbReference type="InterPro" id="IPR001680">
    <property type="entry name" value="WD40_rpt"/>
</dbReference>
<dbReference type="Pfam" id="PF05729">
    <property type="entry name" value="NACHT"/>
    <property type="match status" value="1"/>
</dbReference>
<dbReference type="InterPro" id="IPR001646">
    <property type="entry name" value="5peptide_repeat"/>
</dbReference>
<dbReference type="KEGG" id="mcys:MCB1EB_1383"/>
<feature type="region of interest" description="Disordered" evidence="3">
    <location>
        <begin position="150"/>
        <end position="179"/>
    </location>
</feature>
<dbReference type="PANTHER" id="PTHR44129">
    <property type="entry name" value="WD REPEAT-CONTAINING PROTEIN POP1"/>
    <property type="match status" value="1"/>
</dbReference>
<dbReference type="InterPro" id="IPR019734">
    <property type="entry name" value="TPR_rpt"/>
</dbReference>
<dbReference type="Gene3D" id="2.160.20.80">
    <property type="entry name" value="E3 ubiquitin-protein ligase SopA"/>
    <property type="match status" value="1"/>
</dbReference>
<dbReference type="FunFam" id="2.130.10.10:FF:000228">
    <property type="entry name" value="COMPASS-like H3K4 histone methylase component WDR5A"/>
    <property type="match status" value="1"/>
</dbReference>
<dbReference type="InterPro" id="IPR027417">
    <property type="entry name" value="P-loop_NTPase"/>
</dbReference>
<keyword evidence="1" id="KW-0853">WD repeat</keyword>
<organism evidence="4 5">
    <name type="scientific">Mycoavidus cysteinexigens</name>
    <dbReference type="NCBI Taxonomy" id="1553431"/>
    <lineage>
        <taxon>Bacteria</taxon>
        <taxon>Pseudomonadati</taxon>
        <taxon>Pseudomonadota</taxon>
        <taxon>Betaproteobacteria</taxon>
        <taxon>Burkholderiales</taxon>
        <taxon>Burkholderiaceae</taxon>
        <taxon>Mycoavidus</taxon>
    </lineage>
</organism>
<evidence type="ECO:0000256" key="3">
    <source>
        <dbReference type="SAM" id="MobiDB-lite"/>
    </source>
</evidence>
<dbReference type="InterPro" id="IPR015943">
    <property type="entry name" value="WD40/YVTN_repeat-like_dom_sf"/>
</dbReference>
<feature type="compositionally biased region" description="Polar residues" evidence="3">
    <location>
        <begin position="164"/>
        <end position="179"/>
    </location>
</feature>
<dbReference type="PROSITE" id="PS50294">
    <property type="entry name" value="WD_REPEATS_REGION"/>
    <property type="match status" value="13"/>
</dbReference>
<dbReference type="Proteomes" id="UP000282597">
    <property type="component" value="Chromosome"/>
</dbReference>
<dbReference type="RefSeq" id="WP_126353944.1">
    <property type="nucleotide sequence ID" value="NZ_BSOD01000009.1"/>
</dbReference>
<dbReference type="PROSITE" id="PS50005">
    <property type="entry name" value="TPR"/>
    <property type="match status" value="1"/>
</dbReference>
<dbReference type="SUPFAM" id="SSF48452">
    <property type="entry name" value="TPR-like"/>
    <property type="match status" value="1"/>
</dbReference>
<dbReference type="Pfam" id="PF25173">
    <property type="entry name" value="Beta-prop_WDR3_1st"/>
    <property type="match status" value="1"/>
</dbReference>